<dbReference type="InterPro" id="IPR002347">
    <property type="entry name" value="SDR_fam"/>
</dbReference>
<accession>A0A193C349</accession>
<dbReference type="EMBL" id="CP016174">
    <property type="protein sequence ID" value="ANN18907.1"/>
    <property type="molecule type" value="Genomic_DNA"/>
</dbReference>
<dbReference type="KEGG" id="aori:SD37_26985"/>
<protein>
    <submittedName>
        <fullName evidence="1">Dehydrogenase</fullName>
    </submittedName>
</protein>
<evidence type="ECO:0000313" key="1">
    <source>
        <dbReference type="EMBL" id="ANN18907.1"/>
    </source>
</evidence>
<reference evidence="1 2" key="1">
    <citation type="journal article" date="2015" name="Genome Announc.">
        <title>Draft Genome Sequence of Norvancomycin-Producing Strain Amycolatopsis orientalis CPCC200066.</title>
        <authorList>
            <person name="Lei X."/>
            <person name="Yuan F."/>
            <person name="Shi Y."/>
            <person name="Li X."/>
            <person name="Wang L."/>
            <person name="Hong B."/>
        </authorList>
    </citation>
    <scope>NUCLEOTIDE SEQUENCE [LARGE SCALE GENOMIC DNA]</scope>
    <source>
        <strain evidence="1 2">B-37</strain>
    </source>
</reference>
<name>A0A193C349_AMYOR</name>
<sequence length="311" mass="33693">MSAVTRAADTVLDRTLLGYSSVGHFLRRRWWPGDPAPDALAGKVAVVTGAKAGLGKATAIGLARLGATVRIAVRGDADAARAEIERAAPGARILVDHCDVSLLSSVRDYAKDLDGEVDILVHNAGVMPAERTETAEGNEVMLATHVLGPHLLTASLRPKFADGARVIWVSSGGMYGQPLRTDDLQYQRDDYKPAAGYARTKRMQVVLAELWADELDGSGVVVHSAHPGWADTPGVATSLPTFRKLTRPILRDAEQGADTFIWLAAAEEPGRYNGMFWHDRVPRPTHYLGKTRETAAQRRELWQSCGRLTGL</sequence>
<dbReference type="SUPFAM" id="SSF51735">
    <property type="entry name" value="NAD(P)-binding Rossmann-fold domains"/>
    <property type="match status" value="1"/>
</dbReference>
<dbReference type="AlphaFoldDB" id="A0A193C349"/>
<proteinExistence type="predicted"/>
<gene>
    <name evidence="1" type="ORF">SD37_26985</name>
</gene>
<dbReference type="PANTHER" id="PTHR44656">
    <property type="entry name" value="DEHYDROGENASE/REDUCTASE SDR FAMILY MEMBER 12"/>
    <property type="match status" value="1"/>
</dbReference>
<dbReference type="RefSeq" id="WP_044849928.1">
    <property type="nucleotide sequence ID" value="NZ_CP016174.1"/>
</dbReference>
<dbReference type="PANTHER" id="PTHR44656:SF7">
    <property type="entry name" value="DEHYDROGENASE_REDUCTASE SDR FAMILY MEMBER 12"/>
    <property type="match status" value="1"/>
</dbReference>
<keyword evidence="2" id="KW-1185">Reference proteome</keyword>
<dbReference type="PRINTS" id="PR00081">
    <property type="entry name" value="GDHRDH"/>
</dbReference>
<dbReference type="Pfam" id="PF00106">
    <property type="entry name" value="adh_short"/>
    <property type="match status" value="1"/>
</dbReference>
<dbReference type="Gene3D" id="3.40.50.720">
    <property type="entry name" value="NAD(P)-binding Rossmann-like Domain"/>
    <property type="match status" value="1"/>
</dbReference>
<dbReference type="STRING" id="31958.SD37_26985"/>
<dbReference type="Proteomes" id="UP000093695">
    <property type="component" value="Chromosome"/>
</dbReference>
<dbReference type="eggNOG" id="COG1028">
    <property type="taxonomic scope" value="Bacteria"/>
</dbReference>
<dbReference type="InterPro" id="IPR036291">
    <property type="entry name" value="NAD(P)-bd_dom_sf"/>
</dbReference>
<dbReference type="InterPro" id="IPR052992">
    <property type="entry name" value="SDR_member_12"/>
</dbReference>
<evidence type="ECO:0000313" key="2">
    <source>
        <dbReference type="Proteomes" id="UP000093695"/>
    </source>
</evidence>
<organism evidence="1 2">
    <name type="scientific">Amycolatopsis orientalis</name>
    <name type="common">Nocardia orientalis</name>
    <dbReference type="NCBI Taxonomy" id="31958"/>
    <lineage>
        <taxon>Bacteria</taxon>
        <taxon>Bacillati</taxon>
        <taxon>Actinomycetota</taxon>
        <taxon>Actinomycetes</taxon>
        <taxon>Pseudonocardiales</taxon>
        <taxon>Pseudonocardiaceae</taxon>
        <taxon>Amycolatopsis</taxon>
    </lineage>
</organism>